<evidence type="ECO:0000256" key="1">
    <source>
        <dbReference type="SAM" id="Phobius"/>
    </source>
</evidence>
<feature type="transmembrane region" description="Helical" evidence="1">
    <location>
        <begin position="181"/>
        <end position="200"/>
    </location>
</feature>
<dbReference type="RefSeq" id="WP_166093024.1">
    <property type="nucleotide sequence ID" value="NZ_CP049871.1"/>
</dbReference>
<feature type="domain" description="YdbS-like PH" evidence="2">
    <location>
        <begin position="69"/>
        <end position="148"/>
    </location>
</feature>
<dbReference type="PANTHER" id="PTHR34473:SF2">
    <property type="entry name" value="UPF0699 TRANSMEMBRANE PROTEIN YDBT"/>
    <property type="match status" value="1"/>
</dbReference>
<keyword evidence="1" id="KW-0472">Membrane</keyword>
<feature type="transmembrane region" description="Helical" evidence="1">
    <location>
        <begin position="407"/>
        <end position="430"/>
    </location>
</feature>
<keyword evidence="1" id="KW-1133">Transmembrane helix</keyword>
<proteinExistence type="predicted"/>
<feature type="domain" description="YdbS-like PH" evidence="2">
    <location>
        <begin position="266"/>
        <end position="321"/>
    </location>
</feature>
<name>A0A6G7ZLR4_9SPHN</name>
<protein>
    <submittedName>
        <fullName evidence="3">PH domain-containing protein</fullName>
    </submittedName>
</protein>
<feature type="domain" description="YdbS-like PH" evidence="2">
    <location>
        <begin position="429"/>
        <end position="509"/>
    </location>
</feature>
<keyword evidence="1" id="KW-0812">Transmembrane</keyword>
<accession>A0A6G7ZLR4</accession>
<gene>
    <name evidence="3" type="ORF">G7078_03445</name>
</gene>
<dbReference type="PANTHER" id="PTHR34473">
    <property type="entry name" value="UPF0699 TRANSMEMBRANE PROTEIN YDBS"/>
    <property type="match status" value="1"/>
</dbReference>
<sequence length="514" mass="55679">MSEPISPDIGPVERLHPFFLLAGLGGSLRQVAGAYALLGYLVIAGRFGTAILLALALLVMGVVGGIIYWRRFQFRVGANEIRINSGIFSRTQRSIPFDRVQDVDITQGFFARLLGIAAVRFETGGASGGKADEGVLHAIPLARAEAIRLLVRGRPHPVEQGATVPAEAERLPVYRMDSARLALSGLFNFSLAIFAGLVGLTQTAGDVLGFDPLSKAFWDSVLARGSGLGEALSTHRVAAIGAGLVVLLIAGVATGVIRTVLRDFGFTLERTETSFRRRRGLLTRTDVSIPLRRVQAAIVGTGPVRSLFGWRELKLQNLAQDEGAGDHSVAPLASEAEVGRILAGLGWSPLPSQATWKRVSLAYVWTSAIALLPPLMLCTALIALFSLAPLMMDGVTRALVQREFQSMLIALVAIFGGLLLMIVLRAFAWARTGYLLDDDRLLVRTGWWRRRLRILPLDKIQSIDVSDGLVRRWFGVADMALGVAGGQGFSAHTIPALPREDARKLREQLLFRAR</sequence>
<feature type="transmembrane region" description="Helical" evidence="1">
    <location>
        <begin position="49"/>
        <end position="69"/>
    </location>
</feature>
<evidence type="ECO:0000259" key="2">
    <source>
        <dbReference type="Pfam" id="PF03703"/>
    </source>
</evidence>
<dbReference type="Pfam" id="PF03703">
    <property type="entry name" value="bPH_2"/>
    <property type="match status" value="3"/>
</dbReference>
<evidence type="ECO:0000313" key="4">
    <source>
        <dbReference type="Proteomes" id="UP000502502"/>
    </source>
</evidence>
<evidence type="ECO:0000313" key="3">
    <source>
        <dbReference type="EMBL" id="QIL01937.1"/>
    </source>
</evidence>
<keyword evidence="4" id="KW-1185">Reference proteome</keyword>
<dbReference type="EMBL" id="CP049871">
    <property type="protein sequence ID" value="QIL01937.1"/>
    <property type="molecule type" value="Genomic_DNA"/>
</dbReference>
<dbReference type="AlphaFoldDB" id="A0A6G7ZLR4"/>
<feature type="transmembrane region" description="Helical" evidence="1">
    <location>
        <begin position="362"/>
        <end position="387"/>
    </location>
</feature>
<dbReference type="InterPro" id="IPR005182">
    <property type="entry name" value="YdbS-like_PH"/>
</dbReference>
<feature type="transmembrane region" description="Helical" evidence="1">
    <location>
        <begin position="237"/>
        <end position="261"/>
    </location>
</feature>
<reference evidence="3 4" key="1">
    <citation type="submission" date="2020-03" db="EMBL/GenBank/DDBJ databases">
        <title>Sphingomonas sp. nov., isolated from fish.</title>
        <authorList>
            <person name="Hyun D.-W."/>
            <person name="Bae J.-W."/>
        </authorList>
    </citation>
    <scope>NUCLEOTIDE SEQUENCE [LARGE SCALE GENOMIC DNA]</scope>
    <source>
        <strain evidence="3 4">HDW15C</strain>
    </source>
</reference>
<dbReference type="KEGG" id="ssin:G7078_03445"/>
<organism evidence="3 4">
    <name type="scientific">Sphingomonas sinipercae</name>
    <dbReference type="NCBI Taxonomy" id="2714944"/>
    <lineage>
        <taxon>Bacteria</taxon>
        <taxon>Pseudomonadati</taxon>
        <taxon>Pseudomonadota</taxon>
        <taxon>Alphaproteobacteria</taxon>
        <taxon>Sphingomonadales</taxon>
        <taxon>Sphingomonadaceae</taxon>
        <taxon>Sphingomonas</taxon>
    </lineage>
</organism>
<dbReference type="Proteomes" id="UP000502502">
    <property type="component" value="Chromosome"/>
</dbReference>